<dbReference type="SUPFAM" id="SSF56796">
    <property type="entry name" value="Dehydroquinate synthase-like"/>
    <property type="match status" value="1"/>
</dbReference>
<reference evidence="3 4" key="1">
    <citation type="submission" date="2022-10" db="EMBL/GenBank/DDBJ databases">
        <title>The complete genomes of actinobacterial strains from the NBC collection.</title>
        <authorList>
            <person name="Joergensen T.S."/>
            <person name="Alvarez Arevalo M."/>
            <person name="Sterndorff E.B."/>
            <person name="Faurdal D."/>
            <person name="Vuksanovic O."/>
            <person name="Mourched A.-S."/>
            <person name="Charusanti P."/>
            <person name="Shaw S."/>
            <person name="Blin K."/>
            <person name="Weber T."/>
        </authorList>
    </citation>
    <scope>NUCLEOTIDE SEQUENCE [LARGE SCALE GENOMIC DNA]</scope>
    <source>
        <strain evidence="3 4">NBC_00319</strain>
    </source>
</reference>
<dbReference type="PANTHER" id="PTHR11496:SF83">
    <property type="entry name" value="HYDROXYACID-OXOACID TRANSHYDROGENASE, MITOCHONDRIAL"/>
    <property type="match status" value="1"/>
</dbReference>
<dbReference type="GO" id="GO:0046872">
    <property type="term" value="F:metal ion binding"/>
    <property type="evidence" value="ECO:0007669"/>
    <property type="project" value="InterPro"/>
</dbReference>
<dbReference type="InterPro" id="IPR039697">
    <property type="entry name" value="Alcohol_dehydrogenase_Fe"/>
</dbReference>
<dbReference type="Pfam" id="PF00465">
    <property type="entry name" value="Fe-ADH"/>
    <property type="match status" value="1"/>
</dbReference>
<keyword evidence="1" id="KW-0560">Oxidoreductase</keyword>
<evidence type="ECO:0000313" key="3">
    <source>
        <dbReference type="EMBL" id="WUM19725.1"/>
    </source>
</evidence>
<evidence type="ECO:0000313" key="4">
    <source>
        <dbReference type="Proteomes" id="UP001432128"/>
    </source>
</evidence>
<dbReference type="Proteomes" id="UP001432128">
    <property type="component" value="Chromosome"/>
</dbReference>
<keyword evidence="4" id="KW-1185">Reference proteome</keyword>
<dbReference type="Gene3D" id="3.40.50.1970">
    <property type="match status" value="1"/>
</dbReference>
<gene>
    <name evidence="3" type="ORF">OG579_18835</name>
</gene>
<dbReference type="KEGG" id="whr:OG579_18835"/>
<dbReference type="InterPro" id="IPR001670">
    <property type="entry name" value="ADH_Fe/GldA"/>
</dbReference>
<dbReference type="EMBL" id="CP108021">
    <property type="protein sequence ID" value="WUM19725.1"/>
    <property type="molecule type" value="Genomic_DNA"/>
</dbReference>
<dbReference type="GO" id="GO:0004022">
    <property type="term" value="F:alcohol dehydrogenase (NAD+) activity"/>
    <property type="evidence" value="ECO:0007669"/>
    <property type="project" value="TreeGrafter"/>
</dbReference>
<sequence>MLTTTPVLHGLASLQTLLRDPTASRDPGARAIVAVDPALVGSAALAELTSLLTWCAIDHEIVPTPPVVDLDAVRGAAATLGRASQVLSLGGGSTLDLVKIGLHLGAVPGLGDHLARCGRAGLIHLGDDAPNRPRHIAIPTTLGTGAERSPRACLSLDGHKRLLVGGGLAPDAAVLDERATRDLPHHLVTFGAAEAFLRLAGVLTGDVAAWADGLEDRLSLELLAHTVEHADRAAAAQGPVSGDVRLALAKASAWSQAPEFHRVGRDPFAAKGWYIANELSTATGATKVSAFGGVTAALWARLQAGDLRLGSPQRLRLVWDRVRDASPGLPHAPADGLRILLDRWGVAPLDPMTASQTEAVAAACDRRWGRGQPALGGFTRSELADIVTDAAPGVGASACAVDLAVGAVS</sequence>
<feature type="domain" description="Alcohol dehydrogenase iron-type/glycerol dehydrogenase GldA" evidence="2">
    <location>
        <begin position="28"/>
        <end position="176"/>
    </location>
</feature>
<dbReference type="PANTHER" id="PTHR11496">
    <property type="entry name" value="ALCOHOL DEHYDROGENASE"/>
    <property type="match status" value="1"/>
</dbReference>
<organism evidence="3 4">
    <name type="scientific">Williamsia herbipolensis</name>
    <dbReference type="NCBI Taxonomy" id="1603258"/>
    <lineage>
        <taxon>Bacteria</taxon>
        <taxon>Bacillati</taxon>
        <taxon>Actinomycetota</taxon>
        <taxon>Actinomycetes</taxon>
        <taxon>Mycobacteriales</taxon>
        <taxon>Nocardiaceae</taxon>
        <taxon>Williamsia</taxon>
    </lineage>
</organism>
<protein>
    <submittedName>
        <fullName evidence="3">Iron-containing alcohol dehydrogenase</fullName>
    </submittedName>
</protein>
<dbReference type="NCBIfam" id="NF041822">
    <property type="entry name" value="daptide_DH"/>
    <property type="match status" value="1"/>
</dbReference>
<dbReference type="InterPro" id="IPR049692">
    <property type="entry name" value="Daptide_DH"/>
</dbReference>
<dbReference type="RefSeq" id="WP_328857180.1">
    <property type="nucleotide sequence ID" value="NZ_CP108021.1"/>
</dbReference>
<evidence type="ECO:0000259" key="2">
    <source>
        <dbReference type="Pfam" id="PF00465"/>
    </source>
</evidence>
<evidence type="ECO:0000256" key="1">
    <source>
        <dbReference type="ARBA" id="ARBA00023002"/>
    </source>
</evidence>
<proteinExistence type="predicted"/>
<accession>A0AAU4K0Z8</accession>
<name>A0AAU4K0Z8_9NOCA</name>
<dbReference type="AlphaFoldDB" id="A0AAU4K0Z8"/>